<sequence length="124" mass="14497">MGTQKDPQAKKRQARENWQPWERASLILLRKEGKDLDEISQQLPGRSETACGKEYQRMLKSRKQALTSEEDSLADIQETKRPWKEWEDQVVTTTRLAGKIWGEISRLLPFRTADARCQRDAKKI</sequence>
<name>A0A8H3G7I2_9LECA</name>
<dbReference type="AlphaFoldDB" id="A0A8H3G7I2"/>
<proteinExistence type="predicted"/>
<accession>A0A8H3G7I2</accession>
<evidence type="ECO:0008006" key="3">
    <source>
        <dbReference type="Google" id="ProtNLM"/>
    </source>
</evidence>
<keyword evidence="2" id="KW-1185">Reference proteome</keyword>
<organism evidence="1 2">
    <name type="scientific">Imshaugia aleurites</name>
    <dbReference type="NCBI Taxonomy" id="172621"/>
    <lineage>
        <taxon>Eukaryota</taxon>
        <taxon>Fungi</taxon>
        <taxon>Dikarya</taxon>
        <taxon>Ascomycota</taxon>
        <taxon>Pezizomycotina</taxon>
        <taxon>Lecanoromycetes</taxon>
        <taxon>OSLEUM clade</taxon>
        <taxon>Lecanoromycetidae</taxon>
        <taxon>Lecanorales</taxon>
        <taxon>Lecanorineae</taxon>
        <taxon>Parmeliaceae</taxon>
        <taxon>Imshaugia</taxon>
    </lineage>
</organism>
<evidence type="ECO:0000313" key="1">
    <source>
        <dbReference type="EMBL" id="CAF9936224.1"/>
    </source>
</evidence>
<gene>
    <name evidence="1" type="ORF">IMSHALPRED_010511</name>
</gene>
<dbReference type="OrthoDB" id="2143914at2759"/>
<dbReference type="EMBL" id="CAJPDT010000089">
    <property type="protein sequence ID" value="CAF9936224.1"/>
    <property type="molecule type" value="Genomic_DNA"/>
</dbReference>
<evidence type="ECO:0000313" key="2">
    <source>
        <dbReference type="Proteomes" id="UP000664534"/>
    </source>
</evidence>
<dbReference type="Proteomes" id="UP000664534">
    <property type="component" value="Unassembled WGS sequence"/>
</dbReference>
<protein>
    <recommendedName>
        <fullName evidence="3">Myb-like domain-containing protein</fullName>
    </recommendedName>
</protein>
<comment type="caution">
    <text evidence="1">The sequence shown here is derived from an EMBL/GenBank/DDBJ whole genome shotgun (WGS) entry which is preliminary data.</text>
</comment>
<reference evidence="1" key="1">
    <citation type="submission" date="2021-03" db="EMBL/GenBank/DDBJ databases">
        <authorList>
            <person name="Tagirdzhanova G."/>
        </authorList>
    </citation>
    <scope>NUCLEOTIDE SEQUENCE</scope>
</reference>